<name>A0A6J7P0E6_9ZZZZ</name>
<sequence length="120" mass="13197">MNIANKVVNRDGHDALARSESSELLRCVLSKERSSHTHNGHRRNLSNGAPDLFEDYCYLGETKTSAAVGFGHADSDDAEVGEFTPKHEIDTTGIFDLLEMLHRATVGKDPIGKSTKLFLI</sequence>
<organism evidence="1">
    <name type="scientific">freshwater metagenome</name>
    <dbReference type="NCBI Taxonomy" id="449393"/>
    <lineage>
        <taxon>unclassified sequences</taxon>
        <taxon>metagenomes</taxon>
        <taxon>ecological metagenomes</taxon>
    </lineage>
</organism>
<dbReference type="AlphaFoldDB" id="A0A6J7P0E6"/>
<dbReference type="EMBL" id="CAFBOK010000235">
    <property type="protein sequence ID" value="CAB4996543.1"/>
    <property type="molecule type" value="Genomic_DNA"/>
</dbReference>
<gene>
    <name evidence="1" type="ORF">UFOPK3927_01621</name>
</gene>
<protein>
    <submittedName>
        <fullName evidence="1">Unannotated protein</fullName>
    </submittedName>
</protein>
<proteinExistence type="predicted"/>
<evidence type="ECO:0000313" key="1">
    <source>
        <dbReference type="EMBL" id="CAB4996543.1"/>
    </source>
</evidence>
<reference evidence="1" key="1">
    <citation type="submission" date="2020-05" db="EMBL/GenBank/DDBJ databases">
        <authorList>
            <person name="Chiriac C."/>
            <person name="Salcher M."/>
            <person name="Ghai R."/>
            <person name="Kavagutti S V."/>
        </authorList>
    </citation>
    <scope>NUCLEOTIDE SEQUENCE</scope>
</reference>
<accession>A0A6J7P0E6</accession>